<accession>A0AA86VMC5</accession>
<evidence type="ECO:0000256" key="1">
    <source>
        <dbReference type="SAM" id="MobiDB-lite"/>
    </source>
</evidence>
<feature type="compositionally biased region" description="Basic residues" evidence="1">
    <location>
        <begin position="44"/>
        <end position="56"/>
    </location>
</feature>
<dbReference type="Proteomes" id="UP001189624">
    <property type="component" value="Chromosome 9"/>
</dbReference>
<protein>
    <submittedName>
        <fullName evidence="2">Uncharacterized protein</fullName>
    </submittedName>
</protein>
<gene>
    <name evidence="2" type="ORF">AYBTSS11_LOCUS25616</name>
</gene>
<dbReference type="EMBL" id="OY731406">
    <property type="protein sequence ID" value="CAJ1973552.1"/>
    <property type="molecule type" value="Genomic_DNA"/>
</dbReference>
<organism evidence="2 3">
    <name type="scientific">Sphenostylis stenocarpa</name>
    <dbReference type="NCBI Taxonomy" id="92480"/>
    <lineage>
        <taxon>Eukaryota</taxon>
        <taxon>Viridiplantae</taxon>
        <taxon>Streptophyta</taxon>
        <taxon>Embryophyta</taxon>
        <taxon>Tracheophyta</taxon>
        <taxon>Spermatophyta</taxon>
        <taxon>Magnoliopsida</taxon>
        <taxon>eudicotyledons</taxon>
        <taxon>Gunneridae</taxon>
        <taxon>Pentapetalae</taxon>
        <taxon>rosids</taxon>
        <taxon>fabids</taxon>
        <taxon>Fabales</taxon>
        <taxon>Fabaceae</taxon>
        <taxon>Papilionoideae</taxon>
        <taxon>50 kb inversion clade</taxon>
        <taxon>NPAAA clade</taxon>
        <taxon>indigoferoid/millettioid clade</taxon>
        <taxon>Phaseoleae</taxon>
        <taxon>Sphenostylis</taxon>
    </lineage>
</organism>
<sequence>MDSSQQIHFITDLPQMTDCRCWFLDDGLTDSCFDDTAKERWNYNKRKKSSHKKNSRNYHSSSMYKGENGSRSLIE</sequence>
<keyword evidence="3" id="KW-1185">Reference proteome</keyword>
<proteinExistence type="predicted"/>
<dbReference type="Gramene" id="rna-AYBTSS11_LOCUS25616">
    <property type="protein sequence ID" value="CAJ1973552.1"/>
    <property type="gene ID" value="gene-AYBTSS11_LOCUS25616"/>
</dbReference>
<dbReference type="AlphaFoldDB" id="A0AA86VMC5"/>
<evidence type="ECO:0000313" key="2">
    <source>
        <dbReference type="EMBL" id="CAJ1973552.1"/>
    </source>
</evidence>
<reference evidence="2" key="1">
    <citation type="submission" date="2023-10" db="EMBL/GenBank/DDBJ databases">
        <authorList>
            <person name="Domelevo Entfellner J.-B."/>
        </authorList>
    </citation>
    <scope>NUCLEOTIDE SEQUENCE</scope>
</reference>
<name>A0AA86VMC5_9FABA</name>
<evidence type="ECO:0000313" key="3">
    <source>
        <dbReference type="Proteomes" id="UP001189624"/>
    </source>
</evidence>
<feature type="region of interest" description="Disordered" evidence="1">
    <location>
        <begin position="44"/>
        <end position="75"/>
    </location>
</feature>